<keyword evidence="1" id="KW-1133">Transmembrane helix</keyword>
<proteinExistence type="evidence at transcript level"/>
<dbReference type="CTD" id="51668"/>
<dbReference type="MGI" id="MGI:1920188">
    <property type="gene designation" value="Ift25"/>
</dbReference>
<dbReference type="EMBL" id="BC021897">
    <property type="protein sequence ID" value="AAH21897.1"/>
    <property type="molecule type" value="mRNA"/>
</dbReference>
<dbReference type="OrthoDB" id="271080at2759"/>
<protein>
    <submittedName>
        <fullName evidence="2">Hspb11 protein</fullName>
    </submittedName>
</protein>
<evidence type="ECO:0000313" key="3">
    <source>
        <dbReference type="MGI" id="MGI:1920188"/>
    </source>
</evidence>
<organism evidence="2">
    <name type="scientific">Mus musculus</name>
    <name type="common">Mouse</name>
    <dbReference type="NCBI Taxonomy" id="10090"/>
    <lineage>
        <taxon>Eukaryota</taxon>
        <taxon>Metazoa</taxon>
        <taxon>Chordata</taxon>
        <taxon>Craniata</taxon>
        <taxon>Vertebrata</taxon>
        <taxon>Euteleostomi</taxon>
        <taxon>Mammalia</taxon>
        <taxon>Eutheria</taxon>
        <taxon>Euarchontoglires</taxon>
        <taxon>Glires</taxon>
        <taxon>Rodentia</taxon>
        <taxon>Myomorpha</taxon>
        <taxon>Muroidea</taxon>
        <taxon>Muridae</taxon>
        <taxon>Murinae</taxon>
        <taxon>Mus</taxon>
        <taxon>Mus</taxon>
    </lineage>
</organism>
<dbReference type="RefSeq" id="XP_017175887.1">
    <property type="nucleotide sequence ID" value="XM_017320398.3"/>
</dbReference>
<dbReference type="AGR" id="MGI:1920188"/>
<feature type="transmembrane region" description="Helical" evidence="1">
    <location>
        <begin position="61"/>
        <end position="78"/>
    </location>
</feature>
<keyword evidence="1" id="KW-0472">Membrane</keyword>
<dbReference type="PANTHER" id="PTHR33906:SF1">
    <property type="entry name" value="INTRAFLAGELLAR TRANSPORT PROTEIN 25 HOMOLOG"/>
    <property type="match status" value="1"/>
</dbReference>
<accession>Q8VDG4</accession>
<name>Q8VDG4_MOUSE</name>
<dbReference type="GO" id="GO:0030992">
    <property type="term" value="C:intraciliary transport particle B"/>
    <property type="evidence" value="ECO:0007669"/>
    <property type="project" value="InterPro"/>
</dbReference>
<sequence>MRKVDLCSVTEGTEVILATSSDEKHPPENIIDGPAWRGRRGKSYSQTFHSKKSGQWRTHHFCLFLIFILYVGFAYMYGCADMFST</sequence>
<gene>
    <name evidence="3" type="primary">Ift25</name>
    <name evidence="2" type="synonym">Hspb11</name>
</gene>
<dbReference type="Gene3D" id="2.60.120.260">
    <property type="entry name" value="Galactose-binding domain-like"/>
    <property type="match status" value="1"/>
</dbReference>
<dbReference type="GO" id="GO:0042073">
    <property type="term" value="P:intraciliary transport"/>
    <property type="evidence" value="ECO:0007669"/>
    <property type="project" value="InterPro"/>
</dbReference>
<dbReference type="BioGRID-ORCS" id="72938">
    <property type="hits" value="4 hits in 78 CRISPR screens"/>
</dbReference>
<dbReference type="GeneID" id="72938"/>
<dbReference type="InterPro" id="IPR033558">
    <property type="entry name" value="IFT25"/>
</dbReference>
<dbReference type="GO" id="GO:0005929">
    <property type="term" value="C:cilium"/>
    <property type="evidence" value="ECO:0007669"/>
    <property type="project" value="GOC"/>
</dbReference>
<dbReference type="PANTHER" id="PTHR33906">
    <property type="entry name" value="INTRAFLAGELLAR TRANSPORT PROTEIN 25 HOMOLOG"/>
    <property type="match status" value="1"/>
</dbReference>
<evidence type="ECO:0000256" key="1">
    <source>
        <dbReference type="SAM" id="Phobius"/>
    </source>
</evidence>
<keyword evidence="1" id="KW-0812">Transmembrane</keyword>
<reference evidence="2" key="1">
    <citation type="journal article" date="2004" name="Genome Res.">
        <title>The status, quality, and expansion of the NIH full-length cDNA project: the Mammalian Gene Collection (MGC).</title>
        <authorList>
            <consortium name="The MGC Project Team"/>
            <person name="Gerhard D.S."/>
            <person name="Wagner L."/>
            <person name="Feingold E.A."/>
            <person name="Shenmen C.M."/>
            <person name="Grouse L.H."/>
            <person name="Schuler G."/>
            <person name="Klein S.L."/>
            <person name="Old S."/>
            <person name="Rasooly R."/>
            <person name="Good P."/>
            <person name="Guyer M."/>
            <person name="Peck A.M."/>
            <person name="Derge J.G."/>
            <person name="Lipman D."/>
            <person name="Collins F.S."/>
            <person name="Jang W."/>
            <person name="Sherry S."/>
            <person name="Feolo M."/>
            <person name="Misquitta L."/>
            <person name="Lee E."/>
            <person name="Rotmistrovsky K."/>
            <person name="Greenhut S.F."/>
            <person name="Schaefer C.F."/>
            <person name="Buetow K."/>
            <person name="Bonner T.I."/>
            <person name="Haussler D."/>
            <person name="Kent J."/>
            <person name="Kiekhaus M."/>
            <person name="Furey T."/>
            <person name="Brent M."/>
            <person name="Prange C."/>
            <person name="Schreiber K."/>
            <person name="Shapiro N."/>
            <person name="Bhat N.K."/>
            <person name="Hopkins R.F."/>
            <person name="Hsie F."/>
            <person name="Driscoll T."/>
            <person name="Soares M.B."/>
            <person name="Casavant T.L."/>
            <person name="Scheetz T.E."/>
            <person name="Brown-stein M.J."/>
            <person name="Usdin T.B."/>
            <person name="Toshiyuki S."/>
            <person name="Carninci P."/>
            <person name="Piao Y."/>
            <person name="Dudekula D.B."/>
            <person name="Ko M.S."/>
            <person name="Kawakami K."/>
            <person name="Suzuki Y."/>
            <person name="Sugano S."/>
            <person name="Gruber C.E."/>
            <person name="Smith M.R."/>
            <person name="Simmons B."/>
            <person name="Moore T."/>
            <person name="Waterman R."/>
            <person name="Johnson S.L."/>
            <person name="Ruan Y."/>
            <person name="Wei C.L."/>
            <person name="Mathavan S."/>
            <person name="Gunaratne P.H."/>
            <person name="Wu J."/>
            <person name="Garcia A.M."/>
            <person name="Hulyk S.W."/>
            <person name="Fuh E."/>
            <person name="Yuan Y."/>
            <person name="Sneed A."/>
            <person name="Kowis C."/>
            <person name="Hodgson A."/>
            <person name="Muzny D.M."/>
            <person name="McPherson J."/>
            <person name="Gibbs R.A."/>
            <person name="Fahey J."/>
            <person name="Helton E."/>
            <person name="Ketteman M."/>
            <person name="Madan A."/>
            <person name="Rodrigues S."/>
            <person name="Sanchez A."/>
            <person name="Whiting M."/>
            <person name="Madari A."/>
            <person name="Young A.C."/>
            <person name="Wetherby K.D."/>
            <person name="Granite S.J."/>
            <person name="Kwong P.N."/>
            <person name="Brinkley C.P."/>
            <person name="Pearson R.L."/>
            <person name="Bouffard G.G."/>
            <person name="Blakesly R.W."/>
            <person name="Green E.D."/>
            <person name="Dickson M.C."/>
            <person name="Rodriguez A.C."/>
            <person name="Grimwood J."/>
            <person name="Schmutz J."/>
            <person name="Myers R.M."/>
            <person name="Butterfield Y.S."/>
            <person name="Griffith M."/>
            <person name="Griffith O.L."/>
            <person name="Krzywinski M.I."/>
            <person name="Liao N."/>
            <person name="Morin R."/>
            <person name="Morrin R."/>
            <person name="Palmquist D."/>
            <person name="Petrescu A.S."/>
            <person name="Skalska U."/>
            <person name="Smailus D.E."/>
            <person name="Stott J.M."/>
            <person name="Schnerch A."/>
            <person name="Schein J.E."/>
            <person name="Jones S.J."/>
            <person name="Holt R.A."/>
            <person name="Baross A."/>
            <person name="Marra M.A."/>
            <person name="Clifton S."/>
            <person name="Makowski K.A."/>
            <person name="Bosak S."/>
            <person name="Malek J."/>
        </authorList>
    </citation>
    <scope>NUCLEOTIDE SEQUENCE [LARGE SCALE MRNA]</scope>
    <source>
        <strain evidence="2">FVB/N</strain>
        <tissue evidence="2">Mammary tumor. C3</tissue>
    </source>
</reference>
<dbReference type="AlphaFoldDB" id="Q8VDG4"/>
<evidence type="ECO:0000313" key="2">
    <source>
        <dbReference type="EMBL" id="AAH21897.1"/>
    </source>
</evidence>